<evidence type="ECO:0000313" key="13">
    <source>
        <dbReference type="EMBL" id="GFS12671.1"/>
    </source>
</evidence>
<dbReference type="CDD" id="cd00637">
    <property type="entry name" value="7tm_classA_rhodopsin-like"/>
    <property type="match status" value="1"/>
</dbReference>
<dbReference type="InterPro" id="IPR000276">
    <property type="entry name" value="GPCR_Rhodpsn"/>
</dbReference>
<organism evidence="13 14">
    <name type="scientific">Elysia marginata</name>
    <dbReference type="NCBI Taxonomy" id="1093978"/>
    <lineage>
        <taxon>Eukaryota</taxon>
        <taxon>Metazoa</taxon>
        <taxon>Spiralia</taxon>
        <taxon>Lophotrochozoa</taxon>
        <taxon>Mollusca</taxon>
        <taxon>Gastropoda</taxon>
        <taxon>Heterobranchia</taxon>
        <taxon>Euthyneura</taxon>
        <taxon>Panpulmonata</taxon>
        <taxon>Sacoglossa</taxon>
        <taxon>Placobranchoidea</taxon>
        <taxon>Plakobranchidae</taxon>
        <taxon>Elysia</taxon>
    </lineage>
</organism>
<dbReference type="EMBL" id="BMAT01013416">
    <property type="protein sequence ID" value="GFS12671.1"/>
    <property type="molecule type" value="Genomic_DNA"/>
</dbReference>
<feature type="transmembrane region" description="Helical" evidence="11">
    <location>
        <begin position="386"/>
        <end position="413"/>
    </location>
</feature>
<evidence type="ECO:0000256" key="8">
    <source>
        <dbReference type="ARBA" id="ARBA00023180"/>
    </source>
</evidence>
<keyword evidence="8" id="KW-0325">Glycoprotein</keyword>
<comment type="subcellular location">
    <subcellularLocation>
        <location evidence="1">Cell membrane</location>
        <topology evidence="1">Multi-pass membrane protein</topology>
    </subcellularLocation>
</comment>
<keyword evidence="9" id="KW-0807">Transducer</keyword>
<dbReference type="InterPro" id="IPR017452">
    <property type="entry name" value="GPCR_Rhodpsn_7TM"/>
</dbReference>
<keyword evidence="4 11" id="KW-1133">Transmembrane helix</keyword>
<evidence type="ECO:0000259" key="12">
    <source>
        <dbReference type="PROSITE" id="PS50262"/>
    </source>
</evidence>
<evidence type="ECO:0000256" key="6">
    <source>
        <dbReference type="ARBA" id="ARBA00023136"/>
    </source>
</evidence>
<protein>
    <recommendedName>
        <fullName evidence="12">G-protein coupled receptors family 1 profile domain-containing protein</fullName>
    </recommendedName>
</protein>
<dbReference type="PANTHER" id="PTHR24246">
    <property type="entry name" value="OLFACTORY RECEPTOR AND ADENOSINE RECEPTOR"/>
    <property type="match status" value="1"/>
</dbReference>
<feature type="transmembrane region" description="Helical" evidence="11">
    <location>
        <begin position="56"/>
        <end position="79"/>
    </location>
</feature>
<dbReference type="GO" id="GO:0005886">
    <property type="term" value="C:plasma membrane"/>
    <property type="evidence" value="ECO:0007669"/>
    <property type="project" value="UniProtKB-SubCell"/>
</dbReference>
<feature type="transmembrane region" description="Helical" evidence="11">
    <location>
        <begin position="425"/>
        <end position="447"/>
    </location>
</feature>
<dbReference type="Gene3D" id="1.20.1070.10">
    <property type="entry name" value="Rhodopsin 7-helix transmembrane proteins"/>
    <property type="match status" value="2"/>
</dbReference>
<dbReference type="PROSITE" id="PS50262">
    <property type="entry name" value="G_PROTEIN_RECEP_F1_2"/>
    <property type="match status" value="1"/>
</dbReference>
<feature type="transmembrane region" description="Helical" evidence="11">
    <location>
        <begin position="91"/>
        <end position="111"/>
    </location>
</feature>
<evidence type="ECO:0000256" key="7">
    <source>
        <dbReference type="ARBA" id="ARBA00023170"/>
    </source>
</evidence>
<dbReference type="AlphaFoldDB" id="A0AAV4IUG0"/>
<keyword evidence="5" id="KW-0297">G-protein coupled receptor</keyword>
<reference evidence="13 14" key="1">
    <citation type="journal article" date="2021" name="Elife">
        <title>Chloroplast acquisition without the gene transfer in kleptoplastic sea slugs, Plakobranchus ocellatus.</title>
        <authorList>
            <person name="Maeda T."/>
            <person name="Takahashi S."/>
            <person name="Yoshida T."/>
            <person name="Shimamura S."/>
            <person name="Takaki Y."/>
            <person name="Nagai Y."/>
            <person name="Toyoda A."/>
            <person name="Suzuki Y."/>
            <person name="Arimoto A."/>
            <person name="Ishii H."/>
            <person name="Satoh N."/>
            <person name="Nishiyama T."/>
            <person name="Hasebe M."/>
            <person name="Maruyama T."/>
            <person name="Minagawa J."/>
            <person name="Obokata J."/>
            <person name="Shigenobu S."/>
        </authorList>
    </citation>
    <scope>NUCLEOTIDE SEQUENCE [LARGE SCALE GENOMIC DNA]</scope>
</reference>
<feature type="domain" description="G-protein coupled receptors family 1 profile" evidence="12">
    <location>
        <begin position="33"/>
        <end position="445"/>
    </location>
</feature>
<evidence type="ECO:0000256" key="4">
    <source>
        <dbReference type="ARBA" id="ARBA00022989"/>
    </source>
</evidence>
<feature type="transmembrane region" description="Helical" evidence="11">
    <location>
        <begin position="132"/>
        <end position="153"/>
    </location>
</feature>
<feature type="transmembrane region" description="Helical" evidence="11">
    <location>
        <begin position="173"/>
        <end position="196"/>
    </location>
</feature>
<accession>A0AAV4IUG0</accession>
<name>A0AAV4IUG0_9GAST</name>
<dbReference type="Pfam" id="PF00001">
    <property type="entry name" value="7tm_1"/>
    <property type="match status" value="1"/>
</dbReference>
<proteinExistence type="predicted"/>
<comment type="caution">
    <text evidence="13">The sequence shown here is derived from an EMBL/GenBank/DDBJ whole genome shotgun (WGS) entry which is preliminary data.</text>
</comment>
<keyword evidence="2" id="KW-1003">Cell membrane</keyword>
<dbReference type="GO" id="GO:0004930">
    <property type="term" value="F:G protein-coupled receptor activity"/>
    <property type="evidence" value="ECO:0007669"/>
    <property type="project" value="UniProtKB-KW"/>
</dbReference>
<evidence type="ECO:0000256" key="3">
    <source>
        <dbReference type="ARBA" id="ARBA00022692"/>
    </source>
</evidence>
<keyword evidence="7" id="KW-0675">Receptor</keyword>
<evidence type="ECO:0000256" key="1">
    <source>
        <dbReference type="ARBA" id="ARBA00004651"/>
    </source>
</evidence>
<keyword evidence="14" id="KW-1185">Reference proteome</keyword>
<evidence type="ECO:0000256" key="11">
    <source>
        <dbReference type="SAM" id="Phobius"/>
    </source>
</evidence>
<sequence length="469" mass="53280">MDNFTNSSTFADAGNAFYSSSHNIWFGISGFITNGLSVTVILLCKGLRHHQKISMLSLVFNDLVFMASVTIYGVLPVVSQLKLARKLCWPLVYTTLATHTVTFMTISHMTFTSYLAVFKPFRFRSRTSKRRTLIEVVCIWLASWLFVLACIRFDLTTKGKGCSFYLFVSGVGWVTWVTVPILCACLVTVVNLKILLYLHIRKKSKVAPHELVWNSNLPRLRELDNVAAEEVLKPQHLSHSQRIRPPCSIEQGMMDETPRLVRSQGHKPHINNLTRSGDDSKSSFQSVETLKVPNYRPTLSHLKKTPAGVSGIQKERLLERCSQTTDLEQLRVPKQNEMFEIEKKICEGSQGNPRANNAVSADSNTIYRQRHSDRNKRKSNQRLHKATITLAILTLSSCLLCLPEVVFCLVLAVRPEDREDILTSNIAKFAKLCVGINVLMNPALYCWRLINWGNLRRYAVSKWRGLRPN</sequence>
<dbReference type="Proteomes" id="UP000762676">
    <property type="component" value="Unassembled WGS sequence"/>
</dbReference>
<evidence type="ECO:0000313" key="14">
    <source>
        <dbReference type="Proteomes" id="UP000762676"/>
    </source>
</evidence>
<dbReference type="PANTHER" id="PTHR24246:SF27">
    <property type="entry name" value="ADENOSINE RECEPTOR, ISOFORM A"/>
    <property type="match status" value="1"/>
</dbReference>
<feature type="transmembrane region" description="Helical" evidence="11">
    <location>
        <begin position="24"/>
        <end position="44"/>
    </location>
</feature>
<keyword evidence="3 11" id="KW-0812">Transmembrane</keyword>
<evidence type="ECO:0000256" key="5">
    <source>
        <dbReference type="ARBA" id="ARBA00023040"/>
    </source>
</evidence>
<evidence type="ECO:0000256" key="10">
    <source>
        <dbReference type="SAM" id="MobiDB-lite"/>
    </source>
</evidence>
<gene>
    <name evidence="13" type="ORF">ElyMa_006703400</name>
</gene>
<feature type="region of interest" description="Disordered" evidence="10">
    <location>
        <begin position="264"/>
        <end position="283"/>
    </location>
</feature>
<keyword evidence="6 11" id="KW-0472">Membrane</keyword>
<evidence type="ECO:0000256" key="9">
    <source>
        <dbReference type="ARBA" id="ARBA00023224"/>
    </source>
</evidence>
<dbReference type="SUPFAM" id="SSF81321">
    <property type="entry name" value="Family A G protein-coupled receptor-like"/>
    <property type="match status" value="1"/>
</dbReference>
<evidence type="ECO:0000256" key="2">
    <source>
        <dbReference type="ARBA" id="ARBA00022475"/>
    </source>
</evidence>